<dbReference type="OMA" id="NIKYWRP"/>
<dbReference type="Pfam" id="PF03522">
    <property type="entry name" value="SLC12"/>
    <property type="match status" value="1"/>
</dbReference>
<dbReference type="GO" id="GO:0015379">
    <property type="term" value="F:potassium:chloride symporter activity"/>
    <property type="evidence" value="ECO:0007669"/>
    <property type="project" value="TreeGrafter"/>
</dbReference>
<evidence type="ECO:0000256" key="4">
    <source>
        <dbReference type="ARBA" id="ARBA00022448"/>
    </source>
</evidence>
<feature type="transmembrane region" description="Helical" evidence="9">
    <location>
        <begin position="386"/>
        <end position="404"/>
    </location>
</feature>
<sequence length="1341" mass="149487">MESGEKTHLLKAERGILKSLSRSYQSENSLLDETVAVADYPDAIVSGEYESLGTSDSSSATQSTRTLGTFQGVFAPVSLSMLSSILFLRVGYIVGNAGLLEAFLQYGIAYSILISTVLSICAIATNGAVEGGGVYFMISRTLGMEFGGSIGILFWFANIVSSALYLAACTEGLIGNFGPKGSLTTFLPSSRWWNFAYSSLFNSINLFVCLIGSKLFGKTSALILSVVMICTVVTTASFFVNLDFHEDFVYNSTQDCIPPTDNISLPNCTKTAQGTFMGFMAASPEYISDTFEANLDPKFEFDCSDPMAEVNFFTVFGVLFSGVTGIMSGANMSGELLSPGKNIPRGTLAACFFTFTIFIVLSVLTALTCNPAMLMHDCMYLSNFSVWPPIVAIGVLLATFSASLNNLIGASRVLEAVAKDVLFGHILSFFTKGTIKDNPISSILVTWCLVEMFLLMGSLNSIAQLSSVLFLMSYAAVNLACLGLDLASAPNFRPSFKYFSWHTSLVGLLGTTIMMFFVSPLFSAVALLLCLSLIFALNFISPIRKPNWGSISQALLFHQVRKYLLLLDPRKAHVKFWRPQILLLVSNPRTCCSLIDFVNALKKGGLYVIGHVYTERLQDSEDDPCVVKNDHWLSLIDHLKIKAFVELTMASTLREGIQHLVRISGIGAMKPNTIILGYLDERFHGDDFNSPYSPFATRQFEGIFPELKRKPTQTHEDTRPQEKMNKSEYVGIICDVLKMQKNICLSRHFSLLDKGTLFRTDRQSIFGTRVKKKLYLDVWLVDFFSPFETDISDTTSLFLLQLACIVHMVPRWKKLTLRVFITVRDHRSSLHNQEEMLKNMLELLRVEAESHVLNWTPESTELSTDPHVQLSNEYLSSACETVRRRSQDTAVSFLYLPRPPKIETDYVFYLDALTALTQNWPPTLLAYIFCSLLLFALPRFIEDYTIKVKLYLLPYLLPIIHIALVGSIYSTVALAVERYITVCHPFVRFRSGYKSKAFIIPILIFSIGYTIPKFFELRLEDVPLSNVSKNDTHMGLRAPNGTSTVDEGDDEIALEFKTLLVPTSLRRNKLYIRVYLIWINLFAQIIIPFVLLVTLNYKIYSTIKKSESDLRNHLRITANSTQDNNPSDSNKDSNGVSTSLLAVPSQPSGPSTSVSNRDGSPNNKATSLRKREVTLSKVSIYIVFVFLFCHSVRIIPNTYEMVFTYIQDDNSPLVFPQWVRRCTNLSHLLITLASSVNFYIYYAKYGNFCGLRKRSSANNVTSANGGGGRANNTDTSFNLVIRSLDDSKRPGHTYTIRANLPNRRSISPDQGNGSTKSPSNSADLPLRMPPDGQEATEKPHM</sequence>
<keyword evidence="5 9" id="KW-0812">Transmembrane</keyword>
<dbReference type="Proteomes" id="UP000318571">
    <property type="component" value="Chromosome 5"/>
</dbReference>
<feature type="transmembrane region" description="Helical" evidence="9">
    <location>
        <begin position="1075"/>
        <end position="1095"/>
    </location>
</feature>
<dbReference type="PANTHER" id="PTHR11827:SF72">
    <property type="entry name" value="GH08340P"/>
    <property type="match status" value="1"/>
</dbReference>
<dbReference type="InterPro" id="IPR017452">
    <property type="entry name" value="GPCR_Rhodpsn_7TM"/>
</dbReference>
<evidence type="ECO:0000256" key="5">
    <source>
        <dbReference type="ARBA" id="ARBA00022692"/>
    </source>
</evidence>
<dbReference type="Gene3D" id="1.20.1070.10">
    <property type="entry name" value="Rhodopsin 7-helix transmembrane proteins"/>
    <property type="match status" value="1"/>
</dbReference>
<dbReference type="STRING" id="6832.A0A553PI44"/>
<keyword evidence="6 9" id="KW-1133">Transmembrane helix</keyword>
<dbReference type="GO" id="GO:0055064">
    <property type="term" value="P:chloride ion homeostasis"/>
    <property type="evidence" value="ECO:0007669"/>
    <property type="project" value="TreeGrafter"/>
</dbReference>
<feature type="region of interest" description="Disordered" evidence="8">
    <location>
        <begin position="1117"/>
        <end position="1136"/>
    </location>
</feature>
<dbReference type="GO" id="GO:0016020">
    <property type="term" value="C:membrane"/>
    <property type="evidence" value="ECO:0007669"/>
    <property type="project" value="UniProtKB-SubCell"/>
</dbReference>
<proteinExistence type="inferred from homology"/>
<keyword evidence="7 9" id="KW-0472">Membrane</keyword>
<dbReference type="Gene3D" id="1.20.1740.10">
    <property type="entry name" value="Amino acid/polyamine transporter I"/>
    <property type="match status" value="1"/>
</dbReference>
<dbReference type="Pfam" id="PF00324">
    <property type="entry name" value="AA_permease"/>
    <property type="match status" value="1"/>
</dbReference>
<feature type="transmembrane region" description="Helical" evidence="9">
    <location>
        <begin position="465"/>
        <end position="487"/>
    </location>
</feature>
<feature type="transmembrane region" description="Helical" evidence="9">
    <location>
        <begin position="440"/>
        <end position="459"/>
    </location>
</feature>
<feature type="compositionally biased region" description="Low complexity" evidence="8">
    <location>
        <begin position="1123"/>
        <end position="1134"/>
    </location>
</feature>
<evidence type="ECO:0000256" key="6">
    <source>
        <dbReference type="ARBA" id="ARBA00022989"/>
    </source>
</evidence>
<dbReference type="PANTHER" id="PTHR11827">
    <property type="entry name" value="SOLUTE CARRIER FAMILY 12, CATION COTRANSPORTERS"/>
    <property type="match status" value="1"/>
</dbReference>
<feature type="domain" description="G-protein coupled receptors family 1 profile" evidence="10">
    <location>
        <begin position="967"/>
        <end position="1241"/>
    </location>
</feature>
<feature type="region of interest" description="Disordered" evidence="8">
    <location>
        <begin position="1142"/>
        <end position="1167"/>
    </location>
</feature>
<feature type="transmembrane region" description="Helical" evidence="9">
    <location>
        <begin position="312"/>
        <end position="334"/>
    </location>
</feature>
<dbReference type="GO" id="GO:0006884">
    <property type="term" value="P:cell volume homeostasis"/>
    <property type="evidence" value="ECO:0007669"/>
    <property type="project" value="TreeGrafter"/>
</dbReference>
<evidence type="ECO:0000256" key="3">
    <source>
        <dbReference type="ARBA" id="ARBA00019359"/>
    </source>
</evidence>
<comment type="subcellular location">
    <subcellularLocation>
        <location evidence="1">Membrane</location>
        <topology evidence="1">Multi-pass membrane protein</topology>
    </subcellularLocation>
</comment>
<accession>A0A553PI44</accession>
<evidence type="ECO:0000256" key="1">
    <source>
        <dbReference type="ARBA" id="ARBA00004141"/>
    </source>
</evidence>
<feature type="transmembrane region" description="Helical" evidence="9">
    <location>
        <begin position="997"/>
        <end position="1015"/>
    </location>
</feature>
<gene>
    <name evidence="11" type="ORF">TCAL_10521</name>
</gene>
<feature type="transmembrane region" description="Helical" evidence="9">
    <location>
        <begin position="150"/>
        <end position="175"/>
    </location>
</feature>
<dbReference type="PROSITE" id="PS50262">
    <property type="entry name" value="G_PROTEIN_RECEP_F1_2"/>
    <property type="match status" value="1"/>
</dbReference>
<dbReference type="SUPFAM" id="SSF81321">
    <property type="entry name" value="Family A G protein-coupled receptor-like"/>
    <property type="match status" value="1"/>
</dbReference>
<feature type="transmembrane region" description="Helical" evidence="9">
    <location>
        <begin position="953"/>
        <end position="976"/>
    </location>
</feature>
<dbReference type="InterPro" id="IPR018491">
    <property type="entry name" value="SLC12_C"/>
</dbReference>
<dbReference type="FunFam" id="1.20.1740.10:FF:000013">
    <property type="entry name" value="Solute carrier family 12 member"/>
    <property type="match status" value="1"/>
</dbReference>
<feature type="transmembrane region" description="Helical" evidence="9">
    <location>
        <begin position="107"/>
        <end position="129"/>
    </location>
</feature>
<protein>
    <recommendedName>
        <fullName evidence="3">Solute carrier family 12 member 9</fullName>
    </recommendedName>
</protein>
<evidence type="ECO:0000256" key="9">
    <source>
        <dbReference type="SAM" id="Phobius"/>
    </source>
</evidence>
<comment type="similarity">
    <text evidence="2">Belongs to the SLC12A transporter family.</text>
</comment>
<organism evidence="11 12">
    <name type="scientific">Tigriopus californicus</name>
    <name type="common">Marine copepod</name>
    <dbReference type="NCBI Taxonomy" id="6832"/>
    <lineage>
        <taxon>Eukaryota</taxon>
        <taxon>Metazoa</taxon>
        <taxon>Ecdysozoa</taxon>
        <taxon>Arthropoda</taxon>
        <taxon>Crustacea</taxon>
        <taxon>Multicrustacea</taxon>
        <taxon>Hexanauplia</taxon>
        <taxon>Copepoda</taxon>
        <taxon>Harpacticoida</taxon>
        <taxon>Harpacticidae</taxon>
        <taxon>Tigriopus</taxon>
    </lineage>
</organism>
<dbReference type="InterPro" id="IPR004842">
    <property type="entry name" value="SLC12A_fam"/>
</dbReference>
<feature type="transmembrane region" description="Helical" evidence="9">
    <location>
        <begin position="220"/>
        <end position="240"/>
    </location>
</feature>
<feature type="transmembrane region" description="Helical" evidence="9">
    <location>
        <begin position="346"/>
        <end position="366"/>
    </location>
</feature>
<dbReference type="InterPro" id="IPR004841">
    <property type="entry name" value="AA-permease/SLC12A_dom"/>
</dbReference>
<name>A0A553PI44_TIGCA</name>
<evidence type="ECO:0000256" key="7">
    <source>
        <dbReference type="ARBA" id="ARBA00023136"/>
    </source>
</evidence>
<feature type="transmembrane region" description="Helical" evidence="9">
    <location>
        <begin position="73"/>
        <end position="95"/>
    </location>
</feature>
<dbReference type="EMBL" id="VCGU01000004">
    <property type="protein sequence ID" value="TRY77345.1"/>
    <property type="molecule type" value="Genomic_DNA"/>
</dbReference>
<feature type="transmembrane region" description="Helical" evidence="9">
    <location>
        <begin position="524"/>
        <end position="543"/>
    </location>
</feature>
<evidence type="ECO:0000313" key="11">
    <source>
        <dbReference type="EMBL" id="TRY77345.1"/>
    </source>
</evidence>
<feature type="compositionally biased region" description="Polar residues" evidence="8">
    <location>
        <begin position="1142"/>
        <end position="1166"/>
    </location>
</feature>
<dbReference type="GO" id="GO:0055075">
    <property type="term" value="P:potassium ion homeostasis"/>
    <property type="evidence" value="ECO:0007669"/>
    <property type="project" value="TreeGrafter"/>
</dbReference>
<feature type="compositionally biased region" description="Polar residues" evidence="8">
    <location>
        <begin position="1302"/>
        <end position="1322"/>
    </location>
</feature>
<feature type="region of interest" description="Disordered" evidence="8">
    <location>
        <begin position="1290"/>
        <end position="1341"/>
    </location>
</feature>
<reference evidence="11 12" key="1">
    <citation type="journal article" date="2018" name="Nat. Ecol. Evol.">
        <title>Genomic signatures of mitonuclear coevolution across populations of Tigriopus californicus.</title>
        <authorList>
            <person name="Barreto F.S."/>
            <person name="Watson E.T."/>
            <person name="Lima T.G."/>
            <person name="Willett C.S."/>
            <person name="Edmands S."/>
            <person name="Li W."/>
            <person name="Burton R.S."/>
        </authorList>
    </citation>
    <scope>NUCLEOTIDE SEQUENCE [LARGE SCALE GENOMIC DNA]</scope>
    <source>
        <strain evidence="11 12">San Diego</strain>
    </source>
</reference>
<feature type="transmembrane region" description="Helical" evidence="9">
    <location>
        <begin position="924"/>
        <end position="941"/>
    </location>
</feature>
<comment type="caution">
    <text evidence="11">The sequence shown here is derived from an EMBL/GenBank/DDBJ whole genome shotgun (WGS) entry which is preliminary data.</text>
</comment>
<evidence type="ECO:0000256" key="8">
    <source>
        <dbReference type="SAM" id="MobiDB-lite"/>
    </source>
</evidence>
<evidence type="ECO:0000256" key="2">
    <source>
        <dbReference type="ARBA" id="ARBA00010593"/>
    </source>
</evidence>
<evidence type="ECO:0000313" key="12">
    <source>
        <dbReference type="Proteomes" id="UP000318571"/>
    </source>
</evidence>
<keyword evidence="4" id="KW-0813">Transport</keyword>
<evidence type="ECO:0000259" key="10">
    <source>
        <dbReference type="PROSITE" id="PS50262"/>
    </source>
</evidence>
<keyword evidence="12" id="KW-1185">Reference proteome</keyword>
<feature type="transmembrane region" description="Helical" evidence="9">
    <location>
        <begin position="1225"/>
        <end position="1243"/>
    </location>
</feature>
<feature type="transmembrane region" description="Helical" evidence="9">
    <location>
        <begin position="1178"/>
        <end position="1195"/>
    </location>
</feature>